<dbReference type="STRING" id="69.GLE_0479"/>
<reference evidence="1 2" key="1">
    <citation type="submission" date="2015-11" db="EMBL/GenBank/DDBJ databases">
        <title>Genome sequences of Lysobacter enzymogenes strain C3 and Lysobacter antibioticus ATCC 29479.</title>
        <authorList>
            <person name="Kobayashi D.Y."/>
        </authorList>
    </citation>
    <scope>NUCLEOTIDE SEQUENCE [LARGE SCALE GENOMIC DNA]</scope>
    <source>
        <strain evidence="1 2">C3</strain>
    </source>
</reference>
<dbReference type="Proteomes" id="UP000061569">
    <property type="component" value="Chromosome"/>
</dbReference>
<sequence length="39" mass="4473">MRRAWFSCARISHRYRRIDGVGAATKVRGDHGRGRCPCL</sequence>
<name>A0A0S2DBR0_LYSEN</name>
<evidence type="ECO:0000313" key="1">
    <source>
        <dbReference type="EMBL" id="ALN55837.1"/>
    </source>
</evidence>
<dbReference type="EMBL" id="CP013140">
    <property type="protein sequence ID" value="ALN55837.1"/>
    <property type="molecule type" value="Genomic_DNA"/>
</dbReference>
<protein>
    <submittedName>
        <fullName evidence="1">Uncharacterized protein</fullName>
    </submittedName>
</protein>
<proteinExistence type="predicted"/>
<organism evidence="1 2">
    <name type="scientific">Lysobacter enzymogenes</name>
    <dbReference type="NCBI Taxonomy" id="69"/>
    <lineage>
        <taxon>Bacteria</taxon>
        <taxon>Pseudomonadati</taxon>
        <taxon>Pseudomonadota</taxon>
        <taxon>Gammaproteobacteria</taxon>
        <taxon>Lysobacterales</taxon>
        <taxon>Lysobacteraceae</taxon>
        <taxon>Lysobacter</taxon>
    </lineage>
</organism>
<evidence type="ECO:0000313" key="2">
    <source>
        <dbReference type="Proteomes" id="UP000061569"/>
    </source>
</evidence>
<dbReference type="KEGG" id="lez:GLE_0479"/>
<accession>A0A0S2DBR0</accession>
<gene>
    <name evidence="1" type="ORF">GLE_0479</name>
</gene>
<dbReference type="AlphaFoldDB" id="A0A0S2DBR0"/>